<evidence type="ECO:0000313" key="3">
    <source>
        <dbReference type="Proteomes" id="UP001389717"/>
    </source>
</evidence>
<keyword evidence="2" id="KW-0378">Hydrolase</keyword>
<comment type="caution">
    <text evidence="2">The sequence shown here is derived from an EMBL/GenBank/DDBJ whole genome shotgun (WGS) entry which is preliminary data.</text>
</comment>
<evidence type="ECO:0000313" key="2">
    <source>
        <dbReference type="EMBL" id="MEL3972429.1"/>
    </source>
</evidence>
<protein>
    <submittedName>
        <fullName evidence="2">Alpha/beta hydrolase</fullName>
    </submittedName>
</protein>
<dbReference type="EMBL" id="JBBYAF010000014">
    <property type="protein sequence ID" value="MEL3972429.1"/>
    <property type="molecule type" value="Genomic_DNA"/>
</dbReference>
<reference evidence="2 3" key="1">
    <citation type="submission" date="2024-04" db="EMBL/GenBank/DDBJ databases">
        <title>Bacillus oryzaecorticis sp. nov., a moderately halophilic bacterium isolated from rice husks.</title>
        <authorList>
            <person name="Zhu H.-S."/>
        </authorList>
    </citation>
    <scope>NUCLEOTIDE SEQUENCE [LARGE SCALE GENOMIC DNA]</scope>
    <source>
        <strain evidence="2 3">ZC255</strain>
    </source>
</reference>
<dbReference type="Proteomes" id="UP001389717">
    <property type="component" value="Unassembled WGS sequence"/>
</dbReference>
<dbReference type="PANTHER" id="PTHR43358">
    <property type="entry name" value="ALPHA/BETA-HYDROLASE"/>
    <property type="match status" value="1"/>
</dbReference>
<dbReference type="Pfam" id="PF12146">
    <property type="entry name" value="Hydrolase_4"/>
    <property type="match status" value="1"/>
</dbReference>
<dbReference type="InterPro" id="IPR022742">
    <property type="entry name" value="Hydrolase_4"/>
</dbReference>
<organism evidence="2 3">
    <name type="scientific">Rossellomorea oryzaecorticis</name>
    <dbReference type="NCBI Taxonomy" id="1396505"/>
    <lineage>
        <taxon>Bacteria</taxon>
        <taxon>Bacillati</taxon>
        <taxon>Bacillota</taxon>
        <taxon>Bacilli</taxon>
        <taxon>Bacillales</taxon>
        <taxon>Bacillaceae</taxon>
        <taxon>Rossellomorea</taxon>
    </lineage>
</organism>
<dbReference type="Gene3D" id="3.40.50.1820">
    <property type="entry name" value="alpha/beta hydrolase"/>
    <property type="match status" value="1"/>
</dbReference>
<dbReference type="InterPro" id="IPR052920">
    <property type="entry name" value="DNA-binding_regulatory"/>
</dbReference>
<dbReference type="RefSeq" id="WP_341982693.1">
    <property type="nucleotide sequence ID" value="NZ_JBBYAF010000014.1"/>
</dbReference>
<gene>
    <name evidence="2" type="ORF">AAEO50_09070</name>
</gene>
<feature type="domain" description="Serine aminopeptidase S33" evidence="1">
    <location>
        <begin position="83"/>
        <end position="210"/>
    </location>
</feature>
<sequence length="312" mass="35628">MILKKRSLFLGGVLSALGIGGLGYFITNTFMYLPKKDDKLVRSRETGALRLIEEEYDALPKEEVNIPSPYGYHLNAIFVTPHPHKKYMIFAHGVTENKLNSIKYMNLFIKKGFNAIIYDHRRHGESGGKTTSYGYYEKFDLKAVVDELIRRAGDDVFFGIHGESMGAATTLLYGGSVEDRADFYIADCPYSDFGEQLAYRMSAELKVPARFLLPLVNRTLKLREGYSLKELSPISVIQNIQKPVLFIHSFEDDYILPQMTEELFQKKQGPKMMHLDFRGTHAQSYNDDPEKYEGVVQQFLDEVVNYKKEGAS</sequence>
<proteinExistence type="predicted"/>
<dbReference type="GO" id="GO:0016787">
    <property type="term" value="F:hydrolase activity"/>
    <property type="evidence" value="ECO:0007669"/>
    <property type="project" value="UniProtKB-KW"/>
</dbReference>
<dbReference type="SUPFAM" id="SSF53474">
    <property type="entry name" value="alpha/beta-Hydrolases"/>
    <property type="match status" value="1"/>
</dbReference>
<name>A0ABU9K8M2_9BACI</name>
<dbReference type="PANTHER" id="PTHR43358:SF5">
    <property type="entry name" value="EXPORTED PROTEIN"/>
    <property type="match status" value="1"/>
</dbReference>
<dbReference type="InterPro" id="IPR029058">
    <property type="entry name" value="AB_hydrolase_fold"/>
</dbReference>
<accession>A0ABU9K8M2</accession>
<keyword evidence="3" id="KW-1185">Reference proteome</keyword>
<evidence type="ECO:0000259" key="1">
    <source>
        <dbReference type="Pfam" id="PF12146"/>
    </source>
</evidence>